<dbReference type="RefSeq" id="WP_215487035.1">
    <property type="nucleotide sequence ID" value="NZ_BAAAPJ010000005.1"/>
</dbReference>
<organism evidence="1 2">
    <name type="scientific">Microbacterium flavum</name>
    <dbReference type="NCBI Taxonomy" id="415216"/>
    <lineage>
        <taxon>Bacteria</taxon>
        <taxon>Bacillati</taxon>
        <taxon>Actinomycetota</taxon>
        <taxon>Actinomycetes</taxon>
        <taxon>Micrococcales</taxon>
        <taxon>Microbacteriaceae</taxon>
        <taxon>Microbacterium</taxon>
    </lineage>
</organism>
<evidence type="ECO:0000313" key="1">
    <source>
        <dbReference type="EMBL" id="MBT8797792.1"/>
    </source>
</evidence>
<name>A0ABS5XTD8_9MICO</name>
<keyword evidence="2" id="KW-1185">Reference proteome</keyword>
<comment type="caution">
    <text evidence="1">The sequence shown here is derived from an EMBL/GenBank/DDBJ whole genome shotgun (WGS) entry which is preliminary data.</text>
</comment>
<evidence type="ECO:0000313" key="2">
    <source>
        <dbReference type="Proteomes" id="UP000740605"/>
    </source>
</evidence>
<evidence type="ECO:0008006" key="3">
    <source>
        <dbReference type="Google" id="ProtNLM"/>
    </source>
</evidence>
<dbReference type="EMBL" id="JAFLHG010000005">
    <property type="protein sequence ID" value="MBT8797792.1"/>
    <property type="molecule type" value="Genomic_DNA"/>
</dbReference>
<gene>
    <name evidence="1" type="ORF">J0P97_06870</name>
</gene>
<reference evidence="1 2" key="1">
    <citation type="submission" date="2021-03" db="EMBL/GenBank/DDBJ databases">
        <title>Microbacterium pauli sp. nov., isolated from microfiltered milk.</title>
        <authorList>
            <person name="Bellassi P."/>
            <person name="Fontana A."/>
            <person name="Callegari M.L."/>
            <person name="Lorenzo M."/>
            <person name="Cappa F."/>
        </authorList>
    </citation>
    <scope>NUCLEOTIDE SEQUENCE [LARGE SCALE GENOMIC DNA]</scope>
    <source>
        <strain evidence="1 2">DSM 18909</strain>
    </source>
</reference>
<dbReference type="Proteomes" id="UP000740605">
    <property type="component" value="Unassembled WGS sequence"/>
</dbReference>
<protein>
    <recommendedName>
        <fullName evidence="3">Transcriptional regulator</fullName>
    </recommendedName>
</protein>
<accession>A0ABS5XTD8</accession>
<sequence>MSVRWAPDPLRLLEGDQASGRHRDAIVARIVDAGIRAVFAERDVLSAGTVARWLAVDVPKATSSLGVLTDAGVLEAVGTDEYRIANGRAELAALVEYVGHEVCMAATVSTNLMSDAELRGASAFAQQIVVGIEEERPDSARIANAALTRHLVACSRQRVIRLAFSRGELCSDLPDVSKDALETYRALRDALLQGDAEYVGSLLRHVRSLS</sequence>
<proteinExistence type="predicted"/>